<dbReference type="RefSeq" id="WP_146516262.1">
    <property type="nucleotide sequence ID" value="NZ_SJPI01000002.1"/>
</dbReference>
<dbReference type="InterPro" id="IPR015422">
    <property type="entry name" value="PyrdxlP-dep_Trfase_small"/>
</dbReference>
<dbReference type="OrthoDB" id="9780685at2"/>
<evidence type="ECO:0000256" key="4">
    <source>
        <dbReference type="PIRSR" id="PIRSR001434-2"/>
    </source>
</evidence>
<feature type="modified residue" description="N6-(pyridoxal phosphate)lysine" evidence="4">
    <location>
        <position position="200"/>
    </location>
</feature>
<comment type="cofactor">
    <cofactor evidence="1 5">
        <name>pyridoxal 5'-phosphate</name>
        <dbReference type="ChEBI" id="CHEBI:597326"/>
    </cofactor>
</comment>
<evidence type="ECO:0000256" key="5">
    <source>
        <dbReference type="RuleBase" id="RU362118"/>
    </source>
</evidence>
<reference evidence="6 7" key="1">
    <citation type="submission" date="2019-02" db="EMBL/GenBank/DDBJ databases">
        <title>Deep-cultivation of Planctomycetes and their phenomic and genomic characterization uncovers novel biology.</title>
        <authorList>
            <person name="Wiegand S."/>
            <person name="Jogler M."/>
            <person name="Boedeker C."/>
            <person name="Pinto D."/>
            <person name="Vollmers J."/>
            <person name="Rivas-Marin E."/>
            <person name="Kohn T."/>
            <person name="Peeters S.H."/>
            <person name="Heuer A."/>
            <person name="Rast P."/>
            <person name="Oberbeckmann S."/>
            <person name="Bunk B."/>
            <person name="Jeske O."/>
            <person name="Meyerdierks A."/>
            <person name="Storesund J.E."/>
            <person name="Kallscheuer N."/>
            <person name="Luecker S."/>
            <person name="Lage O.M."/>
            <person name="Pohl T."/>
            <person name="Merkel B.J."/>
            <person name="Hornburger P."/>
            <person name="Mueller R.-W."/>
            <person name="Bruemmer F."/>
            <person name="Labrenz M."/>
            <person name="Spormann A.M."/>
            <person name="Op Den Camp H."/>
            <person name="Overmann J."/>
            <person name="Amann R."/>
            <person name="Jetten M.S.M."/>
            <person name="Mascher T."/>
            <person name="Medema M.H."/>
            <person name="Devos D.P."/>
            <person name="Kaster A.-K."/>
            <person name="Ovreas L."/>
            <person name="Rohde M."/>
            <person name="Galperin M.Y."/>
            <person name="Jogler C."/>
        </authorList>
    </citation>
    <scope>NUCLEOTIDE SEQUENCE [LARGE SCALE GENOMIC DNA]</scope>
    <source>
        <strain evidence="6 7">Pla22</strain>
    </source>
</reference>
<dbReference type="InterPro" id="IPR015424">
    <property type="entry name" value="PyrdxlP-dep_Trfase"/>
</dbReference>
<dbReference type="AlphaFoldDB" id="A0A5C5WK59"/>
<dbReference type="EC" id="4.4.1.8" evidence="6"/>
<dbReference type="PIRSF" id="PIRSF001434">
    <property type="entry name" value="CGS"/>
    <property type="match status" value="1"/>
</dbReference>
<dbReference type="InterPro" id="IPR054542">
    <property type="entry name" value="Cys_met_metab_PP"/>
</dbReference>
<dbReference type="GO" id="GO:0019343">
    <property type="term" value="P:cysteine biosynthetic process via cystathionine"/>
    <property type="evidence" value="ECO:0007669"/>
    <property type="project" value="TreeGrafter"/>
</dbReference>
<dbReference type="CDD" id="cd00614">
    <property type="entry name" value="CGS_like"/>
    <property type="match status" value="1"/>
</dbReference>
<dbReference type="PROSITE" id="PS00868">
    <property type="entry name" value="CYS_MET_METAB_PP"/>
    <property type="match status" value="1"/>
</dbReference>
<evidence type="ECO:0000313" key="7">
    <source>
        <dbReference type="Proteomes" id="UP000316598"/>
    </source>
</evidence>
<dbReference type="Gene3D" id="3.90.1150.10">
    <property type="entry name" value="Aspartate Aminotransferase, domain 1"/>
    <property type="match status" value="1"/>
</dbReference>
<dbReference type="PANTHER" id="PTHR11808">
    <property type="entry name" value="TRANS-SULFURATION ENZYME FAMILY MEMBER"/>
    <property type="match status" value="1"/>
</dbReference>
<comment type="similarity">
    <text evidence="2 5">Belongs to the trans-sulfuration enzymes family.</text>
</comment>
<dbReference type="FunFam" id="3.90.1150.10:FF:000033">
    <property type="entry name" value="Cystathionine gamma-synthase"/>
    <property type="match status" value="1"/>
</dbReference>
<name>A0A5C5WK59_9BACT</name>
<dbReference type="FunFam" id="3.40.640.10:FF:000009">
    <property type="entry name" value="Cystathionine gamma-synthase homolog"/>
    <property type="match status" value="1"/>
</dbReference>
<evidence type="ECO:0000256" key="1">
    <source>
        <dbReference type="ARBA" id="ARBA00001933"/>
    </source>
</evidence>
<sequence>MAQSDHSFRTRAIHVGNEVDPSTGAVVPPIHLASTFRQPGAGEWGEFDYSRSGNPTRTNLQTTLASLEGGCGALAFSSGMAAIHCVTMLLRAGDHVIAGCDLYGGAYRLLHQICDRSGITVTLVDMTDVAAIEAAITKQTKLIWAETIGNPRLSIPDLSAISAIGKSRGILTGVDNTFGTPALIRPLEQGIDIVMHSATKYLGGHSDCLGGTLAVADETILKDLYFVQNATGAVLDPLSCFLVSRGLKTLELRIREQSKTAMALSLWLQGHPKVRSVLYPGLPSHPQHDLAKQSFCDNFGAMVTFELDATERETAKVCESTKLFHLAVSLGAVESLIEQPATMSHASYAPEDRARFGITDGLIRLSVGLESVEDLQADLAQAIG</sequence>
<gene>
    <name evidence="6" type="primary">metC_2</name>
    <name evidence="6" type="ORF">Pla22_39430</name>
</gene>
<dbReference type="GO" id="GO:0005737">
    <property type="term" value="C:cytoplasm"/>
    <property type="evidence" value="ECO:0007669"/>
    <property type="project" value="TreeGrafter"/>
</dbReference>
<dbReference type="GO" id="GO:0003962">
    <property type="term" value="F:cystathionine gamma-synthase activity"/>
    <property type="evidence" value="ECO:0007669"/>
    <property type="project" value="TreeGrafter"/>
</dbReference>
<evidence type="ECO:0000256" key="3">
    <source>
        <dbReference type="ARBA" id="ARBA00022898"/>
    </source>
</evidence>
<evidence type="ECO:0000256" key="2">
    <source>
        <dbReference type="ARBA" id="ARBA00009077"/>
    </source>
</evidence>
<organism evidence="6 7">
    <name type="scientific">Rubripirellula amarantea</name>
    <dbReference type="NCBI Taxonomy" id="2527999"/>
    <lineage>
        <taxon>Bacteria</taxon>
        <taxon>Pseudomonadati</taxon>
        <taxon>Planctomycetota</taxon>
        <taxon>Planctomycetia</taxon>
        <taxon>Pirellulales</taxon>
        <taxon>Pirellulaceae</taxon>
        <taxon>Rubripirellula</taxon>
    </lineage>
</organism>
<keyword evidence="3 4" id="KW-0663">Pyridoxal phosphate</keyword>
<dbReference type="GO" id="GO:0019346">
    <property type="term" value="P:transsulfuration"/>
    <property type="evidence" value="ECO:0007669"/>
    <property type="project" value="InterPro"/>
</dbReference>
<dbReference type="GO" id="GO:0009086">
    <property type="term" value="P:methionine biosynthetic process"/>
    <property type="evidence" value="ECO:0007669"/>
    <property type="project" value="UniProtKB-ARBA"/>
</dbReference>
<dbReference type="Gene3D" id="3.40.640.10">
    <property type="entry name" value="Type I PLP-dependent aspartate aminotransferase-like (Major domain)"/>
    <property type="match status" value="1"/>
</dbReference>
<dbReference type="EMBL" id="SJPI01000002">
    <property type="protein sequence ID" value="TWT51166.1"/>
    <property type="molecule type" value="Genomic_DNA"/>
</dbReference>
<evidence type="ECO:0000313" key="6">
    <source>
        <dbReference type="EMBL" id="TWT51166.1"/>
    </source>
</evidence>
<dbReference type="PANTHER" id="PTHR11808:SF15">
    <property type="entry name" value="CYSTATHIONINE GAMMA-LYASE"/>
    <property type="match status" value="1"/>
</dbReference>
<dbReference type="InterPro" id="IPR000277">
    <property type="entry name" value="Cys/Met-Metab_PyrdxlP-dep_enz"/>
</dbReference>
<comment type="caution">
    <text evidence="6">The sequence shown here is derived from an EMBL/GenBank/DDBJ whole genome shotgun (WGS) entry which is preliminary data.</text>
</comment>
<dbReference type="SUPFAM" id="SSF53383">
    <property type="entry name" value="PLP-dependent transferases"/>
    <property type="match status" value="1"/>
</dbReference>
<dbReference type="InterPro" id="IPR015421">
    <property type="entry name" value="PyrdxlP-dep_Trfase_major"/>
</dbReference>
<keyword evidence="7" id="KW-1185">Reference proteome</keyword>
<keyword evidence="6" id="KW-0456">Lyase</keyword>
<dbReference type="GO" id="GO:0030170">
    <property type="term" value="F:pyridoxal phosphate binding"/>
    <property type="evidence" value="ECO:0007669"/>
    <property type="project" value="InterPro"/>
</dbReference>
<dbReference type="GO" id="GO:0004123">
    <property type="term" value="F:cystathionine gamma-lyase activity"/>
    <property type="evidence" value="ECO:0007669"/>
    <property type="project" value="TreeGrafter"/>
</dbReference>
<proteinExistence type="inferred from homology"/>
<accession>A0A5C5WK59</accession>
<dbReference type="Proteomes" id="UP000316598">
    <property type="component" value="Unassembled WGS sequence"/>
</dbReference>
<protein>
    <submittedName>
        <fullName evidence="6">Cystathionine beta-lyase</fullName>
        <ecNumber evidence="6">4.4.1.8</ecNumber>
    </submittedName>
</protein>
<dbReference type="Pfam" id="PF01053">
    <property type="entry name" value="Cys_Met_Meta_PP"/>
    <property type="match status" value="1"/>
</dbReference>